<dbReference type="EMBL" id="JASPKZ010009121">
    <property type="protein sequence ID" value="KAJ9577996.1"/>
    <property type="molecule type" value="Genomic_DNA"/>
</dbReference>
<proteinExistence type="predicted"/>
<comment type="caution">
    <text evidence="2">The sequence shown here is derived from an EMBL/GenBank/DDBJ whole genome shotgun (WGS) entry which is preliminary data.</text>
</comment>
<feature type="region of interest" description="Disordered" evidence="1">
    <location>
        <begin position="46"/>
        <end position="80"/>
    </location>
</feature>
<feature type="compositionally biased region" description="Basic and acidic residues" evidence="1">
    <location>
        <begin position="51"/>
        <end position="60"/>
    </location>
</feature>
<keyword evidence="3" id="KW-1185">Reference proteome</keyword>
<dbReference type="InterPro" id="IPR043313">
    <property type="entry name" value="LRMDA"/>
</dbReference>
<feature type="non-terminal residue" evidence="2">
    <location>
        <position position="1"/>
    </location>
</feature>
<dbReference type="PANTHER" id="PTHR46282">
    <property type="entry name" value="LEUCINE-RICH MELANOCYTE DIFFERENTIATION-ASSOCIATED PROTEIN"/>
    <property type="match status" value="1"/>
</dbReference>
<dbReference type="PANTHER" id="PTHR46282:SF2">
    <property type="entry name" value="LEUCINE-RICH MELANOCYTE DIFFERENTIATION-ASSOCIATED PROTEIN"/>
    <property type="match status" value="1"/>
</dbReference>
<evidence type="ECO:0000313" key="3">
    <source>
        <dbReference type="Proteomes" id="UP001233999"/>
    </source>
</evidence>
<reference evidence="2" key="2">
    <citation type="submission" date="2023-05" db="EMBL/GenBank/DDBJ databases">
        <authorList>
            <person name="Fouks B."/>
        </authorList>
    </citation>
    <scope>NUCLEOTIDE SEQUENCE</scope>
    <source>
        <strain evidence="2">Stay&amp;Tobe</strain>
        <tissue evidence="2">Testes</tissue>
    </source>
</reference>
<dbReference type="AlphaFoldDB" id="A0AAD7ZCW5"/>
<organism evidence="2 3">
    <name type="scientific">Diploptera punctata</name>
    <name type="common">Pacific beetle cockroach</name>
    <dbReference type="NCBI Taxonomy" id="6984"/>
    <lineage>
        <taxon>Eukaryota</taxon>
        <taxon>Metazoa</taxon>
        <taxon>Ecdysozoa</taxon>
        <taxon>Arthropoda</taxon>
        <taxon>Hexapoda</taxon>
        <taxon>Insecta</taxon>
        <taxon>Pterygota</taxon>
        <taxon>Neoptera</taxon>
        <taxon>Polyneoptera</taxon>
        <taxon>Dictyoptera</taxon>
        <taxon>Blattodea</taxon>
        <taxon>Blaberoidea</taxon>
        <taxon>Blaberidae</taxon>
        <taxon>Diplopterinae</taxon>
        <taxon>Diploptera</taxon>
    </lineage>
</organism>
<dbReference type="Proteomes" id="UP001233999">
    <property type="component" value="Unassembled WGS sequence"/>
</dbReference>
<evidence type="ECO:0000256" key="1">
    <source>
        <dbReference type="SAM" id="MobiDB-lite"/>
    </source>
</evidence>
<evidence type="ECO:0000313" key="2">
    <source>
        <dbReference type="EMBL" id="KAJ9577996.1"/>
    </source>
</evidence>
<reference evidence="2" key="1">
    <citation type="journal article" date="2023" name="IScience">
        <title>Live-bearing cockroach genome reveals convergent evolutionary mechanisms linked to viviparity in insects and beyond.</title>
        <authorList>
            <person name="Fouks B."/>
            <person name="Harrison M.C."/>
            <person name="Mikhailova A.A."/>
            <person name="Marchal E."/>
            <person name="English S."/>
            <person name="Carruthers M."/>
            <person name="Jennings E.C."/>
            <person name="Chiamaka E.L."/>
            <person name="Frigard R.A."/>
            <person name="Pippel M."/>
            <person name="Attardo G.M."/>
            <person name="Benoit J.B."/>
            <person name="Bornberg-Bauer E."/>
            <person name="Tobe S.S."/>
        </authorList>
    </citation>
    <scope>NUCLEOTIDE SEQUENCE</scope>
    <source>
        <strain evidence="2">Stay&amp;Tobe</strain>
    </source>
</reference>
<name>A0AAD7ZCW5_DIPPU</name>
<sequence length="106" mass="12523">QSCHHLSYKYYVLYHLPRLKFLDSRPVAAEERNEAQHRGKFMKIVRPVSYRTEKEDDHKNSPPANYTPLPSSRRDIGDHQGAYGKCRYRYSGKHSEGNRFIQNNDL</sequence>
<accession>A0AAD7ZCW5</accession>
<protein>
    <submittedName>
        <fullName evidence="2">Uncharacterized protein</fullName>
    </submittedName>
</protein>
<gene>
    <name evidence="2" type="ORF">L9F63_025142</name>
</gene>